<dbReference type="Proteomes" id="UP000887013">
    <property type="component" value="Unassembled WGS sequence"/>
</dbReference>
<dbReference type="EMBL" id="BMAW01098492">
    <property type="protein sequence ID" value="GFS85053.1"/>
    <property type="molecule type" value="Genomic_DNA"/>
</dbReference>
<evidence type="ECO:0000313" key="1">
    <source>
        <dbReference type="EMBL" id="GFS69996.1"/>
    </source>
</evidence>
<protein>
    <submittedName>
        <fullName evidence="2">Uncharacterized protein</fullName>
    </submittedName>
</protein>
<gene>
    <name evidence="2" type="ORF">NPIL_301991</name>
    <name evidence="1" type="ORF">NPIL_314121</name>
</gene>
<dbReference type="AlphaFoldDB" id="A0A8X6MYZ5"/>
<keyword evidence="3" id="KW-1185">Reference proteome</keyword>
<comment type="caution">
    <text evidence="2">The sequence shown here is derived from an EMBL/GenBank/DDBJ whole genome shotgun (WGS) entry which is preliminary data.</text>
</comment>
<evidence type="ECO:0000313" key="2">
    <source>
        <dbReference type="EMBL" id="GFS85053.1"/>
    </source>
</evidence>
<dbReference type="EMBL" id="BMAW01049288">
    <property type="protein sequence ID" value="GFS69996.1"/>
    <property type="molecule type" value="Genomic_DNA"/>
</dbReference>
<sequence length="99" mass="11193">MYKSIFGARKRKILAGQFINAPLTPPVAIRTNLRNILWSVAGVIHLKSSVIGILDFVILSCHRLGCDVFVLLKNKTHAHFKTVFVATPLLKYTRFEILM</sequence>
<name>A0A8X6MYZ5_NEPPI</name>
<reference evidence="2" key="1">
    <citation type="submission" date="2020-08" db="EMBL/GenBank/DDBJ databases">
        <title>Multicomponent nature underlies the extraordinary mechanical properties of spider dragline silk.</title>
        <authorList>
            <person name="Kono N."/>
            <person name="Nakamura H."/>
            <person name="Mori M."/>
            <person name="Yoshida Y."/>
            <person name="Ohtoshi R."/>
            <person name="Malay A.D."/>
            <person name="Moran D.A.P."/>
            <person name="Tomita M."/>
            <person name="Numata K."/>
            <person name="Arakawa K."/>
        </authorList>
    </citation>
    <scope>NUCLEOTIDE SEQUENCE</scope>
</reference>
<organism evidence="2 3">
    <name type="scientific">Nephila pilipes</name>
    <name type="common">Giant wood spider</name>
    <name type="synonym">Nephila maculata</name>
    <dbReference type="NCBI Taxonomy" id="299642"/>
    <lineage>
        <taxon>Eukaryota</taxon>
        <taxon>Metazoa</taxon>
        <taxon>Ecdysozoa</taxon>
        <taxon>Arthropoda</taxon>
        <taxon>Chelicerata</taxon>
        <taxon>Arachnida</taxon>
        <taxon>Araneae</taxon>
        <taxon>Araneomorphae</taxon>
        <taxon>Entelegynae</taxon>
        <taxon>Araneoidea</taxon>
        <taxon>Nephilidae</taxon>
        <taxon>Nephila</taxon>
    </lineage>
</organism>
<evidence type="ECO:0000313" key="3">
    <source>
        <dbReference type="Proteomes" id="UP000887013"/>
    </source>
</evidence>
<proteinExistence type="predicted"/>
<accession>A0A8X6MYZ5</accession>